<name>A0A7J0FJP8_9ERIC</name>
<protein>
    <recommendedName>
        <fullName evidence="3">Reverse transcriptase zinc-binding domain-containing protein</fullName>
    </recommendedName>
</protein>
<dbReference type="OrthoDB" id="1748554at2759"/>
<evidence type="ECO:0000313" key="1">
    <source>
        <dbReference type="EMBL" id="GFY98910.1"/>
    </source>
</evidence>
<accession>A0A7J0FJP8</accession>
<keyword evidence="2" id="KW-1185">Reference proteome</keyword>
<dbReference type="PANTHER" id="PTHR33116">
    <property type="entry name" value="REVERSE TRANSCRIPTASE ZINC-BINDING DOMAIN-CONTAINING PROTEIN-RELATED-RELATED"/>
    <property type="match status" value="1"/>
</dbReference>
<organism evidence="1 2">
    <name type="scientific">Actinidia rufa</name>
    <dbReference type="NCBI Taxonomy" id="165716"/>
    <lineage>
        <taxon>Eukaryota</taxon>
        <taxon>Viridiplantae</taxon>
        <taxon>Streptophyta</taxon>
        <taxon>Embryophyta</taxon>
        <taxon>Tracheophyta</taxon>
        <taxon>Spermatophyta</taxon>
        <taxon>Magnoliopsida</taxon>
        <taxon>eudicotyledons</taxon>
        <taxon>Gunneridae</taxon>
        <taxon>Pentapetalae</taxon>
        <taxon>asterids</taxon>
        <taxon>Ericales</taxon>
        <taxon>Actinidiaceae</taxon>
        <taxon>Actinidia</taxon>
    </lineage>
</organism>
<reference evidence="1 2" key="1">
    <citation type="submission" date="2019-07" db="EMBL/GenBank/DDBJ databases">
        <title>De Novo Assembly of kiwifruit Actinidia rufa.</title>
        <authorList>
            <person name="Sugita-Konishi S."/>
            <person name="Sato K."/>
            <person name="Mori E."/>
            <person name="Abe Y."/>
            <person name="Kisaki G."/>
            <person name="Hamano K."/>
            <person name="Suezawa K."/>
            <person name="Otani M."/>
            <person name="Fukuda T."/>
            <person name="Manabe T."/>
            <person name="Gomi K."/>
            <person name="Tabuchi M."/>
            <person name="Akimitsu K."/>
            <person name="Kataoka I."/>
        </authorList>
    </citation>
    <scope>NUCLEOTIDE SEQUENCE [LARGE SCALE GENOMIC DNA]</scope>
    <source>
        <strain evidence="2">cv. Fuchu</strain>
    </source>
</reference>
<comment type="caution">
    <text evidence="1">The sequence shown here is derived from an EMBL/GenBank/DDBJ whole genome shotgun (WGS) entry which is preliminary data.</text>
</comment>
<proteinExistence type="predicted"/>
<gene>
    <name evidence="1" type="ORF">Acr_13g0003110</name>
</gene>
<dbReference type="EMBL" id="BJWL01000013">
    <property type="protein sequence ID" value="GFY98910.1"/>
    <property type="molecule type" value="Genomic_DNA"/>
</dbReference>
<dbReference type="Proteomes" id="UP000585474">
    <property type="component" value="Unassembled WGS sequence"/>
</dbReference>
<sequence length="300" mass="34200">MRNKISSLLDDKGNRLEELAAIKKEILGYFIKLLSAKVSEKRDAKATLAESIESKIPEGLKDGLVWPVTVDEIKNAIFSNKGDKAPGPDGYNAVGVDFEEFHLINEAFQKFYLFSGLKPNWNKSAIYYAGVGAYVKEIFSQVLAISEGYLPVKYLECQQAFVISWEWTVVQSILFSIQVYWSSVFILPQKIMEEIESDTRAFLWFGYGLKHPGAKVKWEHGVCKKADTLWVKWIRTYVIKKLGAGWELSWTLKKIFKLQEIGQALIKYEVGDGDSTFLWLENWHPFGSSYRSHGVASKDC</sequence>
<evidence type="ECO:0008006" key="3">
    <source>
        <dbReference type="Google" id="ProtNLM"/>
    </source>
</evidence>
<dbReference type="AlphaFoldDB" id="A0A7J0FJP8"/>
<evidence type="ECO:0000313" key="2">
    <source>
        <dbReference type="Proteomes" id="UP000585474"/>
    </source>
</evidence>
<dbReference type="PANTHER" id="PTHR33116:SF66">
    <property type="entry name" value="REVERSE TRANSCRIPTASE ZINC-BINDING DOMAIN-CONTAINING PROTEIN"/>
    <property type="match status" value="1"/>
</dbReference>